<evidence type="ECO:0000256" key="7">
    <source>
        <dbReference type="ARBA" id="ARBA00023136"/>
    </source>
</evidence>
<dbReference type="CDD" id="cd06582">
    <property type="entry name" value="TM_PBP1_LivH_like"/>
    <property type="match status" value="1"/>
</dbReference>
<evidence type="ECO:0000256" key="8">
    <source>
        <dbReference type="ARBA" id="ARBA00037998"/>
    </source>
</evidence>
<comment type="similarity">
    <text evidence="8">Belongs to the binding-protein-dependent transport system permease family. LivHM subfamily.</text>
</comment>
<keyword evidence="7 9" id="KW-0472">Membrane</keyword>
<dbReference type="InterPro" id="IPR052157">
    <property type="entry name" value="BCAA_transport_permease"/>
</dbReference>
<feature type="transmembrane region" description="Helical" evidence="9">
    <location>
        <begin position="59"/>
        <end position="81"/>
    </location>
</feature>
<sequence length="297" mass="31423">MLIQQLLNGLVMGSTYAVFALGFTLLFGVNHIMNMAYGSLFMWGSFAGLYAATLFKAPFFVSMLVGMLAGGVLSIALDLVAFRPLRRRHAPDFSYILASIGASLVMLALAQKVSNTSVMQFPEGTFPIVVYEFLGLQIQLLQIIIVGAGMVIVAGLVYALYGTGMGRRIRCVAYSEATARLLGINAEWVNAQVFFISGALAGLAGVLIGVAFNSIHFMMGESFLMRAFVVIIVGGLGSIPGALAGGILIGVVQSLAYAYISSAAADGIAFVVLFLIILIRPTGLFGQASAVVRVQRV</sequence>
<evidence type="ECO:0000256" key="6">
    <source>
        <dbReference type="ARBA" id="ARBA00022989"/>
    </source>
</evidence>
<keyword evidence="5" id="KW-0029">Amino-acid transport</keyword>
<feature type="transmembrane region" description="Helical" evidence="9">
    <location>
        <begin position="257"/>
        <end position="279"/>
    </location>
</feature>
<protein>
    <submittedName>
        <fullName evidence="10">High-affinity branched-chain amino acid transport system permease protein LivH</fullName>
    </submittedName>
</protein>
<evidence type="ECO:0000256" key="4">
    <source>
        <dbReference type="ARBA" id="ARBA00022692"/>
    </source>
</evidence>
<dbReference type="GO" id="GO:0006865">
    <property type="term" value="P:amino acid transport"/>
    <property type="evidence" value="ECO:0007669"/>
    <property type="project" value="UniProtKB-KW"/>
</dbReference>
<evidence type="ECO:0000256" key="2">
    <source>
        <dbReference type="ARBA" id="ARBA00022448"/>
    </source>
</evidence>
<evidence type="ECO:0000256" key="1">
    <source>
        <dbReference type="ARBA" id="ARBA00004651"/>
    </source>
</evidence>
<dbReference type="AlphaFoldDB" id="A0A0C4YAD6"/>
<evidence type="ECO:0000313" key="11">
    <source>
        <dbReference type="Proteomes" id="UP000031843"/>
    </source>
</evidence>
<evidence type="ECO:0000256" key="3">
    <source>
        <dbReference type="ARBA" id="ARBA00022475"/>
    </source>
</evidence>
<dbReference type="InterPro" id="IPR001851">
    <property type="entry name" value="ABC_transp_permease"/>
</dbReference>
<dbReference type="EMBL" id="CP010537">
    <property type="protein sequence ID" value="AJG22457.1"/>
    <property type="molecule type" value="Genomic_DNA"/>
</dbReference>
<dbReference type="RefSeq" id="WP_043353935.1">
    <property type="nucleotide sequence ID" value="NZ_CP010537.1"/>
</dbReference>
<keyword evidence="2" id="KW-0813">Transport</keyword>
<feature type="transmembrane region" description="Helical" evidence="9">
    <location>
        <begin position="6"/>
        <end position="28"/>
    </location>
</feature>
<dbReference type="Pfam" id="PF02653">
    <property type="entry name" value="BPD_transp_2"/>
    <property type="match status" value="1"/>
</dbReference>
<keyword evidence="4 9" id="KW-0812">Transmembrane</keyword>
<organism evidence="10 11">
    <name type="scientific">Cupriavidus basilensis</name>
    <dbReference type="NCBI Taxonomy" id="68895"/>
    <lineage>
        <taxon>Bacteria</taxon>
        <taxon>Pseudomonadati</taxon>
        <taxon>Pseudomonadota</taxon>
        <taxon>Betaproteobacteria</taxon>
        <taxon>Burkholderiales</taxon>
        <taxon>Burkholderiaceae</taxon>
        <taxon>Cupriavidus</taxon>
    </lineage>
</organism>
<proteinExistence type="inferred from homology"/>
<evidence type="ECO:0000256" key="5">
    <source>
        <dbReference type="ARBA" id="ARBA00022970"/>
    </source>
</evidence>
<feature type="transmembrane region" description="Helical" evidence="9">
    <location>
        <begin position="194"/>
        <end position="215"/>
    </location>
</feature>
<dbReference type="OrthoDB" id="9807115at2"/>
<keyword evidence="11" id="KW-1185">Reference proteome</keyword>
<keyword evidence="3" id="KW-1003">Cell membrane</keyword>
<dbReference type="GO" id="GO:0022857">
    <property type="term" value="F:transmembrane transporter activity"/>
    <property type="evidence" value="ECO:0007669"/>
    <property type="project" value="InterPro"/>
</dbReference>
<accession>A0A0C4YAD6</accession>
<keyword evidence="6 9" id="KW-1133">Transmembrane helix</keyword>
<feature type="transmembrane region" description="Helical" evidence="9">
    <location>
        <begin position="93"/>
        <end position="113"/>
    </location>
</feature>
<feature type="transmembrane region" description="Helical" evidence="9">
    <location>
        <begin position="133"/>
        <end position="159"/>
    </location>
</feature>
<dbReference type="Proteomes" id="UP000031843">
    <property type="component" value="Chromosome secondary"/>
</dbReference>
<dbReference type="GO" id="GO:0005886">
    <property type="term" value="C:plasma membrane"/>
    <property type="evidence" value="ECO:0007669"/>
    <property type="project" value="UniProtKB-SubCell"/>
</dbReference>
<feature type="transmembrane region" description="Helical" evidence="9">
    <location>
        <begin position="35"/>
        <end position="53"/>
    </location>
</feature>
<dbReference type="PANTHER" id="PTHR11795">
    <property type="entry name" value="BRANCHED-CHAIN AMINO ACID TRANSPORT SYSTEM PERMEASE PROTEIN LIVH"/>
    <property type="match status" value="1"/>
</dbReference>
<dbReference type="PANTHER" id="PTHR11795:SF445">
    <property type="entry name" value="AMINO ACID ABC TRANSPORTER PERMEASE PROTEIN"/>
    <property type="match status" value="1"/>
</dbReference>
<evidence type="ECO:0000313" key="10">
    <source>
        <dbReference type="EMBL" id="AJG22457.1"/>
    </source>
</evidence>
<name>A0A0C4YAD6_9BURK</name>
<feature type="transmembrane region" description="Helical" evidence="9">
    <location>
        <begin position="227"/>
        <end position="251"/>
    </location>
</feature>
<dbReference type="KEGG" id="cbw:RR42_s0867"/>
<reference evidence="10 11" key="1">
    <citation type="journal article" date="2015" name="Genome Announc.">
        <title>Complete Genome Sequence of Cupriavidus basilensis 4G11, Isolated from the Oak Ridge Field Research Center Site.</title>
        <authorList>
            <person name="Ray J."/>
            <person name="Waters R.J."/>
            <person name="Skerker J.M."/>
            <person name="Kuehl J.V."/>
            <person name="Price M.N."/>
            <person name="Huang J."/>
            <person name="Chakraborty R."/>
            <person name="Arkin A.P."/>
            <person name="Deutschbauer A."/>
        </authorList>
    </citation>
    <scope>NUCLEOTIDE SEQUENCE [LARGE SCALE GENOMIC DNA]</scope>
    <source>
        <strain evidence="10">4G11</strain>
    </source>
</reference>
<evidence type="ECO:0000256" key="9">
    <source>
        <dbReference type="SAM" id="Phobius"/>
    </source>
</evidence>
<dbReference type="STRING" id="68895.RR42_s0867"/>
<comment type="subcellular location">
    <subcellularLocation>
        <location evidence="1">Cell membrane</location>
        <topology evidence="1">Multi-pass membrane protein</topology>
    </subcellularLocation>
</comment>
<gene>
    <name evidence="10" type="ORF">RR42_s0867</name>
</gene>